<gene>
    <name evidence="1" type="ORF">QJS10_CPA06g01173</name>
</gene>
<proteinExistence type="predicted"/>
<protein>
    <submittedName>
        <fullName evidence="1">Uncharacterized protein</fullName>
    </submittedName>
</protein>
<reference evidence="1" key="2">
    <citation type="submission" date="2023-06" db="EMBL/GenBank/DDBJ databases">
        <authorList>
            <person name="Ma L."/>
            <person name="Liu K.-W."/>
            <person name="Li Z."/>
            <person name="Hsiao Y.-Y."/>
            <person name="Qi Y."/>
            <person name="Fu T."/>
            <person name="Tang G."/>
            <person name="Zhang D."/>
            <person name="Sun W.-H."/>
            <person name="Liu D.-K."/>
            <person name="Li Y."/>
            <person name="Chen G.-Z."/>
            <person name="Liu X.-D."/>
            <person name="Liao X.-Y."/>
            <person name="Jiang Y.-T."/>
            <person name="Yu X."/>
            <person name="Hao Y."/>
            <person name="Huang J."/>
            <person name="Zhao X.-W."/>
            <person name="Ke S."/>
            <person name="Chen Y.-Y."/>
            <person name="Wu W.-L."/>
            <person name="Hsu J.-L."/>
            <person name="Lin Y.-F."/>
            <person name="Huang M.-D."/>
            <person name="Li C.-Y."/>
            <person name="Huang L."/>
            <person name="Wang Z.-W."/>
            <person name="Zhao X."/>
            <person name="Zhong W.-Y."/>
            <person name="Peng D.-H."/>
            <person name="Ahmad S."/>
            <person name="Lan S."/>
            <person name="Zhang J.-S."/>
            <person name="Tsai W.-C."/>
            <person name="Van De Peer Y."/>
            <person name="Liu Z.-J."/>
        </authorList>
    </citation>
    <scope>NUCLEOTIDE SEQUENCE</scope>
    <source>
        <strain evidence="1">CP</strain>
        <tissue evidence="1">Leaves</tissue>
    </source>
</reference>
<dbReference type="EMBL" id="JAUJYO010000006">
    <property type="protein sequence ID" value="KAK1314972.1"/>
    <property type="molecule type" value="Genomic_DNA"/>
</dbReference>
<evidence type="ECO:0000313" key="1">
    <source>
        <dbReference type="EMBL" id="KAK1314972.1"/>
    </source>
</evidence>
<keyword evidence="2" id="KW-1185">Reference proteome</keyword>
<dbReference type="Proteomes" id="UP001180020">
    <property type="component" value="Unassembled WGS sequence"/>
</dbReference>
<accession>A0AAV9ENH8</accession>
<evidence type="ECO:0000313" key="2">
    <source>
        <dbReference type="Proteomes" id="UP001180020"/>
    </source>
</evidence>
<name>A0AAV9ENH8_ACOCL</name>
<sequence length="192" mass="21728">MEGLGEDSNQQLSALACVFPQPNTSPTHPLSAMRMTLDFHWPSYHTLPWIDTTGDWLLGSEATAGYITNIMKDLQRYEKEEFVERTKLDLLNLDQMGQLDLFTPLLFQRIEAIPRPAFSRTQLERGEDNTLGSQRIQWDQGEYGVVLGDSTVTMGSFMDKSIISSVTRFYHANGTMCWMLMGHLGICEGCSH</sequence>
<comment type="caution">
    <text evidence="1">The sequence shown here is derived from an EMBL/GenBank/DDBJ whole genome shotgun (WGS) entry which is preliminary data.</text>
</comment>
<organism evidence="1 2">
    <name type="scientific">Acorus calamus</name>
    <name type="common">Sweet flag</name>
    <dbReference type="NCBI Taxonomy" id="4465"/>
    <lineage>
        <taxon>Eukaryota</taxon>
        <taxon>Viridiplantae</taxon>
        <taxon>Streptophyta</taxon>
        <taxon>Embryophyta</taxon>
        <taxon>Tracheophyta</taxon>
        <taxon>Spermatophyta</taxon>
        <taxon>Magnoliopsida</taxon>
        <taxon>Liliopsida</taxon>
        <taxon>Acoraceae</taxon>
        <taxon>Acorus</taxon>
    </lineage>
</organism>
<dbReference type="AlphaFoldDB" id="A0AAV9ENH8"/>
<reference evidence="1" key="1">
    <citation type="journal article" date="2023" name="Nat. Commun.">
        <title>Diploid and tetraploid genomes of Acorus and the evolution of monocots.</title>
        <authorList>
            <person name="Ma L."/>
            <person name="Liu K.W."/>
            <person name="Li Z."/>
            <person name="Hsiao Y.Y."/>
            <person name="Qi Y."/>
            <person name="Fu T."/>
            <person name="Tang G.D."/>
            <person name="Zhang D."/>
            <person name="Sun W.H."/>
            <person name="Liu D.K."/>
            <person name="Li Y."/>
            <person name="Chen G.Z."/>
            <person name="Liu X.D."/>
            <person name="Liao X.Y."/>
            <person name="Jiang Y.T."/>
            <person name="Yu X."/>
            <person name="Hao Y."/>
            <person name="Huang J."/>
            <person name="Zhao X.W."/>
            <person name="Ke S."/>
            <person name="Chen Y.Y."/>
            <person name="Wu W.L."/>
            <person name="Hsu J.L."/>
            <person name="Lin Y.F."/>
            <person name="Huang M.D."/>
            <person name="Li C.Y."/>
            <person name="Huang L."/>
            <person name="Wang Z.W."/>
            <person name="Zhao X."/>
            <person name="Zhong W.Y."/>
            <person name="Peng D.H."/>
            <person name="Ahmad S."/>
            <person name="Lan S."/>
            <person name="Zhang J.S."/>
            <person name="Tsai W.C."/>
            <person name="Van de Peer Y."/>
            <person name="Liu Z.J."/>
        </authorList>
    </citation>
    <scope>NUCLEOTIDE SEQUENCE</scope>
    <source>
        <strain evidence="1">CP</strain>
    </source>
</reference>